<protein>
    <submittedName>
        <fullName evidence="1">Uncharacterized protein</fullName>
    </submittedName>
</protein>
<gene>
    <name evidence="1" type="ORF">XB16_0648</name>
</gene>
<reference evidence="1 2" key="1">
    <citation type="journal article" date="2015" name="Genome Announc.">
        <title>Draft Genome Sequences of Leptospira santarosai Strains U160, U164, and U233, Isolated from Asymptomatic Cattle.</title>
        <authorList>
            <person name="Kremer F.S."/>
            <person name="Eslabao M.R."/>
            <person name="Provisor M."/>
            <person name="Woloski R.D."/>
            <person name="Ramires O.V."/>
            <person name="Moreno L.Z."/>
            <person name="Moreno A.M."/>
            <person name="Hamond C."/>
            <person name="Lilenbaum W."/>
            <person name="Dellagostin O.A."/>
        </authorList>
    </citation>
    <scope>NUCLEOTIDE SEQUENCE [LARGE SCALE GENOMIC DNA]</scope>
    <source>
        <strain evidence="1 2">U160</strain>
    </source>
</reference>
<evidence type="ECO:0000313" key="1">
    <source>
        <dbReference type="EMBL" id="AVQ10990.1"/>
    </source>
</evidence>
<dbReference type="Proteomes" id="UP000033961">
    <property type="component" value="Chromosome I"/>
</dbReference>
<proteinExistence type="predicted"/>
<sequence>MCSYFKIMTLLKNKFYNYPPTDSIRNRVSEKFYLLLEKLNYSFHFNEKETEEN</sequence>
<name>A0A2P1QPZ8_9LEPT</name>
<dbReference type="EMBL" id="CP027843">
    <property type="protein sequence ID" value="AVQ10990.1"/>
    <property type="molecule type" value="Genomic_DNA"/>
</dbReference>
<evidence type="ECO:0000313" key="2">
    <source>
        <dbReference type="Proteomes" id="UP000033961"/>
    </source>
</evidence>
<dbReference type="AlphaFoldDB" id="A0A2P1QPZ8"/>
<accession>A0A2P1QPZ8</accession>
<organism evidence="1 2">
    <name type="scientific">Leptospira santarosai</name>
    <dbReference type="NCBI Taxonomy" id="28183"/>
    <lineage>
        <taxon>Bacteria</taxon>
        <taxon>Pseudomonadati</taxon>
        <taxon>Spirochaetota</taxon>
        <taxon>Spirochaetia</taxon>
        <taxon>Leptospirales</taxon>
        <taxon>Leptospiraceae</taxon>
        <taxon>Leptospira</taxon>
    </lineage>
</organism>